<dbReference type="InterPro" id="IPR000551">
    <property type="entry name" value="MerR-type_HTH_dom"/>
</dbReference>
<organism evidence="3 4">
    <name type="scientific">Glutamicibacter ardleyensis</name>
    <dbReference type="NCBI Taxonomy" id="225894"/>
    <lineage>
        <taxon>Bacteria</taxon>
        <taxon>Bacillati</taxon>
        <taxon>Actinomycetota</taxon>
        <taxon>Actinomycetes</taxon>
        <taxon>Micrococcales</taxon>
        <taxon>Micrococcaceae</taxon>
        <taxon>Glutamicibacter</taxon>
    </lineage>
</organism>
<sequence length="125" mass="13747">MACTAEHTMHIGELADRTGLSLRTIRHYGEIGLLPASTRTEGGFRVYSESDCTKVLGIKCLKFLGFDLETIAEMLDVTQNPDAARLPRIQTLVAEARISLNTLEQQLAEAHSFIAALERKSASNE</sequence>
<dbReference type="PRINTS" id="PR00040">
    <property type="entry name" value="HTHMERR"/>
</dbReference>
<dbReference type="SMART" id="SM00422">
    <property type="entry name" value="HTH_MERR"/>
    <property type="match status" value="1"/>
</dbReference>
<accession>A0ABQ2DUT7</accession>
<evidence type="ECO:0000259" key="2">
    <source>
        <dbReference type="PROSITE" id="PS50937"/>
    </source>
</evidence>
<dbReference type="InterPro" id="IPR047057">
    <property type="entry name" value="MerR_fam"/>
</dbReference>
<comment type="caution">
    <text evidence="3">The sequence shown here is derived from an EMBL/GenBank/DDBJ whole genome shotgun (WGS) entry which is preliminary data.</text>
</comment>
<name>A0ABQ2DUT7_9MICC</name>
<dbReference type="GeneID" id="303305702"/>
<proteinExistence type="predicted"/>
<dbReference type="PANTHER" id="PTHR30204:SF93">
    <property type="entry name" value="HTH MERR-TYPE DOMAIN-CONTAINING PROTEIN"/>
    <property type="match status" value="1"/>
</dbReference>
<reference evidence="4" key="1">
    <citation type="journal article" date="2019" name="Int. J. Syst. Evol. Microbiol.">
        <title>The Global Catalogue of Microorganisms (GCM) 10K type strain sequencing project: providing services to taxonomists for standard genome sequencing and annotation.</title>
        <authorList>
            <consortium name="The Broad Institute Genomics Platform"/>
            <consortium name="The Broad Institute Genome Sequencing Center for Infectious Disease"/>
            <person name="Wu L."/>
            <person name="Ma J."/>
        </authorList>
    </citation>
    <scope>NUCLEOTIDE SEQUENCE [LARGE SCALE GENOMIC DNA]</scope>
    <source>
        <strain evidence="4">CGMCC 1.3685</strain>
    </source>
</reference>
<keyword evidence="1" id="KW-0238">DNA-binding</keyword>
<dbReference type="PROSITE" id="PS50937">
    <property type="entry name" value="HTH_MERR_2"/>
    <property type="match status" value="1"/>
</dbReference>
<feature type="domain" description="HTH merR-type" evidence="2">
    <location>
        <begin position="8"/>
        <end position="77"/>
    </location>
</feature>
<dbReference type="InterPro" id="IPR009061">
    <property type="entry name" value="DNA-bd_dom_put_sf"/>
</dbReference>
<evidence type="ECO:0000313" key="3">
    <source>
        <dbReference type="EMBL" id="GGJ72024.1"/>
    </source>
</evidence>
<dbReference type="RefSeq" id="WP_188687253.1">
    <property type="nucleotide sequence ID" value="NZ_BMKX01000011.1"/>
</dbReference>
<dbReference type="Pfam" id="PF13411">
    <property type="entry name" value="MerR_1"/>
    <property type="match status" value="1"/>
</dbReference>
<evidence type="ECO:0000313" key="4">
    <source>
        <dbReference type="Proteomes" id="UP000606115"/>
    </source>
</evidence>
<gene>
    <name evidence="3" type="ORF">GCM10007173_33700</name>
</gene>
<dbReference type="PANTHER" id="PTHR30204">
    <property type="entry name" value="REDOX-CYCLING DRUG-SENSING TRANSCRIPTIONAL ACTIVATOR SOXR"/>
    <property type="match status" value="1"/>
</dbReference>
<dbReference type="EMBL" id="BMKX01000011">
    <property type="protein sequence ID" value="GGJ72024.1"/>
    <property type="molecule type" value="Genomic_DNA"/>
</dbReference>
<dbReference type="SUPFAM" id="SSF46955">
    <property type="entry name" value="Putative DNA-binding domain"/>
    <property type="match status" value="1"/>
</dbReference>
<dbReference type="Gene3D" id="1.10.1660.10">
    <property type="match status" value="1"/>
</dbReference>
<evidence type="ECO:0000256" key="1">
    <source>
        <dbReference type="ARBA" id="ARBA00023125"/>
    </source>
</evidence>
<protein>
    <submittedName>
        <fullName evidence="3">MerR family transcriptional regulator</fullName>
    </submittedName>
</protein>
<dbReference type="Proteomes" id="UP000606115">
    <property type="component" value="Unassembled WGS sequence"/>
</dbReference>
<keyword evidence="4" id="KW-1185">Reference proteome</keyword>